<name>A0A8H6SIZ9_9AGAR</name>
<reference evidence="5" key="1">
    <citation type="submission" date="2020-05" db="EMBL/GenBank/DDBJ databases">
        <title>Mycena genomes resolve the evolution of fungal bioluminescence.</title>
        <authorList>
            <person name="Tsai I.J."/>
        </authorList>
    </citation>
    <scope>NUCLEOTIDE SEQUENCE</scope>
    <source>
        <strain evidence="5">171206Taipei</strain>
    </source>
</reference>
<dbReference type="InterPro" id="IPR051013">
    <property type="entry name" value="MBL_superfamily_lactonases"/>
</dbReference>
<sequence length="214" mass="23163">MSKFPNTTSLVIGSETDVSTYPTNPNATLQESDFAGRNITPIDFSKSSLEINDLRAVDYFGDGSFYLLDTPGHIAGHLTGLARVTANPSTFILLAGDTFHHVGEARPRPALQANFPCPAHIVESSRGHVSTDYFFSPGSRDGAFDILSRSESLLRVSDTPDSFYEDPVVAEVSLEKVARAGMRRTTCSSLSPMTGALLPTTPVLLVDCRITHRN</sequence>
<evidence type="ECO:0000256" key="4">
    <source>
        <dbReference type="ARBA" id="ARBA00022833"/>
    </source>
</evidence>
<dbReference type="SUPFAM" id="SSF56281">
    <property type="entry name" value="Metallo-hydrolase/oxidoreductase"/>
    <property type="match status" value="1"/>
</dbReference>
<comment type="similarity">
    <text evidence="1">Belongs to the metallo-beta-lactamase superfamily.</text>
</comment>
<dbReference type="AlphaFoldDB" id="A0A8H6SIZ9"/>
<dbReference type="GO" id="GO:0046872">
    <property type="term" value="F:metal ion binding"/>
    <property type="evidence" value="ECO:0007669"/>
    <property type="project" value="UniProtKB-KW"/>
</dbReference>
<evidence type="ECO:0000256" key="3">
    <source>
        <dbReference type="ARBA" id="ARBA00022801"/>
    </source>
</evidence>
<evidence type="ECO:0000256" key="2">
    <source>
        <dbReference type="ARBA" id="ARBA00022723"/>
    </source>
</evidence>
<dbReference type="PANTHER" id="PTHR42978">
    <property type="entry name" value="QUORUM-QUENCHING LACTONASE YTNP-RELATED-RELATED"/>
    <property type="match status" value="1"/>
</dbReference>
<dbReference type="RefSeq" id="XP_037218904.1">
    <property type="nucleotide sequence ID" value="XM_037365662.1"/>
</dbReference>
<dbReference type="OrthoDB" id="10250730at2759"/>
<dbReference type="EMBL" id="JACAZF010000007">
    <property type="protein sequence ID" value="KAF7299516.1"/>
    <property type="molecule type" value="Genomic_DNA"/>
</dbReference>
<proteinExistence type="inferred from homology"/>
<dbReference type="InterPro" id="IPR036866">
    <property type="entry name" value="RibonucZ/Hydroxyglut_hydro"/>
</dbReference>
<evidence type="ECO:0000313" key="5">
    <source>
        <dbReference type="EMBL" id="KAF7299516.1"/>
    </source>
</evidence>
<dbReference type="Proteomes" id="UP000636479">
    <property type="component" value="Unassembled WGS sequence"/>
</dbReference>
<dbReference type="Gene3D" id="3.60.15.10">
    <property type="entry name" value="Ribonuclease Z/Hydroxyacylglutathione hydrolase-like"/>
    <property type="match status" value="1"/>
</dbReference>
<accession>A0A8H6SIZ9</accession>
<comment type="caution">
    <text evidence="5">The sequence shown here is derived from an EMBL/GenBank/DDBJ whole genome shotgun (WGS) entry which is preliminary data.</text>
</comment>
<evidence type="ECO:0000256" key="1">
    <source>
        <dbReference type="ARBA" id="ARBA00007749"/>
    </source>
</evidence>
<keyword evidence="2" id="KW-0479">Metal-binding</keyword>
<evidence type="ECO:0000313" key="6">
    <source>
        <dbReference type="Proteomes" id="UP000636479"/>
    </source>
</evidence>
<dbReference type="GO" id="GO:0016787">
    <property type="term" value="F:hydrolase activity"/>
    <property type="evidence" value="ECO:0007669"/>
    <property type="project" value="UniProtKB-KW"/>
</dbReference>
<keyword evidence="6" id="KW-1185">Reference proteome</keyword>
<dbReference type="GeneID" id="59348178"/>
<organism evidence="5 6">
    <name type="scientific">Mycena indigotica</name>
    <dbReference type="NCBI Taxonomy" id="2126181"/>
    <lineage>
        <taxon>Eukaryota</taxon>
        <taxon>Fungi</taxon>
        <taxon>Dikarya</taxon>
        <taxon>Basidiomycota</taxon>
        <taxon>Agaricomycotina</taxon>
        <taxon>Agaricomycetes</taxon>
        <taxon>Agaricomycetidae</taxon>
        <taxon>Agaricales</taxon>
        <taxon>Marasmiineae</taxon>
        <taxon>Mycenaceae</taxon>
        <taxon>Mycena</taxon>
    </lineage>
</organism>
<dbReference type="PANTHER" id="PTHR42978:SF5">
    <property type="entry name" value="METALLO-BETA-LACTAMASE DOMAIN-CONTAINING PROTEIN"/>
    <property type="match status" value="1"/>
</dbReference>
<gene>
    <name evidence="5" type="ORF">MIND_00901900</name>
</gene>
<protein>
    <submittedName>
        <fullName evidence="5">Metallo-beta-lactamase superfamily protein</fullName>
    </submittedName>
</protein>
<keyword evidence="4" id="KW-0862">Zinc</keyword>
<keyword evidence="3" id="KW-0378">Hydrolase</keyword>